<evidence type="ECO:0000313" key="2">
    <source>
        <dbReference type="Proteomes" id="UP000032735"/>
    </source>
</evidence>
<protein>
    <recommendedName>
        <fullName evidence="3">Phage related-protein</fullName>
    </recommendedName>
</protein>
<dbReference type="NCBIfam" id="NF047498">
    <property type="entry name" value="LIC_12616_fam"/>
    <property type="match status" value="1"/>
</dbReference>
<dbReference type="RefSeq" id="WP_045958331.1">
    <property type="nucleotide sequence ID" value="NZ_FO704551.1"/>
</dbReference>
<dbReference type="AlphaFoldDB" id="A0A068R2B3"/>
<keyword evidence="2" id="KW-1185">Reference proteome</keyword>
<reference evidence="1 2" key="1">
    <citation type="submission" date="2013-07" db="EMBL/GenBank/DDBJ databases">
        <authorList>
            <person name="Genoscope - CEA"/>
        </authorList>
    </citation>
    <scope>NUCLEOTIDE SEQUENCE [LARGE SCALE GENOMIC DNA]</scope>
    <source>
        <strain evidence="1 2">G6</strain>
    </source>
</reference>
<sequence length="170" mass="19100">MTDNEVYVAIRRQLLKQLAEAGIAIPVVAGFQSTKQGRADNFVMFFPIEEAAHGWQGRNYNIVGRDANHREIQLVEKTLQMQGIGTYQALTANDITATARMIVNSLPFVEALRKQHIGVQRASNLRTPFFINDQGNYEMSPSFDVKITHSRMITPNTAVVNALYSGIYRI</sequence>
<dbReference type="InterPro" id="IPR054447">
    <property type="entry name" value="Gp29-like"/>
</dbReference>
<dbReference type="STRING" id="1354304.XPG1_1411"/>
<organism evidence="1 2">
    <name type="scientific">Xenorhabdus poinarii G6</name>
    <dbReference type="NCBI Taxonomy" id="1354304"/>
    <lineage>
        <taxon>Bacteria</taxon>
        <taxon>Pseudomonadati</taxon>
        <taxon>Pseudomonadota</taxon>
        <taxon>Gammaproteobacteria</taxon>
        <taxon>Enterobacterales</taxon>
        <taxon>Morganellaceae</taxon>
        <taxon>Xenorhabdus</taxon>
    </lineage>
</organism>
<dbReference type="OrthoDB" id="8664669at2"/>
<dbReference type="KEGG" id="xpo:XPG1_1411"/>
<evidence type="ECO:0008006" key="3">
    <source>
        <dbReference type="Google" id="ProtNLM"/>
    </source>
</evidence>
<evidence type="ECO:0000313" key="1">
    <source>
        <dbReference type="EMBL" id="CDG21066.1"/>
    </source>
</evidence>
<dbReference type="Proteomes" id="UP000032735">
    <property type="component" value="Chromosome"/>
</dbReference>
<dbReference type="EMBL" id="FO704551">
    <property type="protein sequence ID" value="CDG21066.1"/>
    <property type="molecule type" value="Genomic_DNA"/>
</dbReference>
<dbReference type="HOGENOM" id="CLU_1561538_0_0_6"/>
<dbReference type="Pfam" id="PF22756">
    <property type="entry name" value="E217_gp29"/>
    <property type="match status" value="1"/>
</dbReference>
<proteinExistence type="predicted"/>
<name>A0A068R2B3_9GAMM</name>
<gene>
    <name evidence="1" type="ORF">XPG1_1411</name>
</gene>
<accession>A0A068R2B3</accession>